<dbReference type="Pfam" id="PF02567">
    <property type="entry name" value="PhzC-PhzF"/>
    <property type="match status" value="1"/>
</dbReference>
<organism evidence="1">
    <name type="scientific">freshwater metagenome</name>
    <dbReference type="NCBI Taxonomy" id="449393"/>
    <lineage>
        <taxon>unclassified sequences</taxon>
        <taxon>metagenomes</taxon>
        <taxon>ecological metagenomes</taxon>
    </lineage>
</organism>
<reference evidence="1" key="1">
    <citation type="submission" date="2020-05" db="EMBL/GenBank/DDBJ databases">
        <authorList>
            <person name="Chiriac C."/>
            <person name="Salcher M."/>
            <person name="Ghai R."/>
            <person name="Kavagutti S V."/>
        </authorList>
    </citation>
    <scope>NUCLEOTIDE SEQUENCE</scope>
</reference>
<proteinExistence type="predicted"/>
<dbReference type="Gene3D" id="3.10.310.10">
    <property type="entry name" value="Diaminopimelate Epimerase, Chain A, domain 1"/>
    <property type="match status" value="2"/>
</dbReference>
<sequence>MKRQFVQVDVFADAPYRGNPLAVVVDADGLSTSDMQKFAKWTNLSETTFLLPPTNSAADYRVRIFTPTEELPFAGHPTLGSAHAWLTHGGTPHDVETVIQECKVGLIHLRRNSDSLAFAAPPLVRSGSPDESTIIEAADSLGIERKSIVDAAWVDNGPGWLGLLLGSAEEVLAIQPRTMNLNLGVAGAYPVGSTFAYEVRAFYSSRGVTLEDPVTGSLNASLAQWFIENGRFTAPYLASQGTAIGYAGVIRVSTDDSNAVWIGGNVTTRISGFVDL</sequence>
<dbReference type="GO" id="GO:0005737">
    <property type="term" value="C:cytoplasm"/>
    <property type="evidence" value="ECO:0007669"/>
    <property type="project" value="TreeGrafter"/>
</dbReference>
<name>A0A6J6YNH0_9ZZZZ</name>
<gene>
    <name evidence="1" type="ORF">UFOPK3004_01248</name>
</gene>
<dbReference type="PANTHER" id="PTHR13774">
    <property type="entry name" value="PHENAZINE BIOSYNTHESIS PROTEIN"/>
    <property type="match status" value="1"/>
</dbReference>
<accession>A0A6J6YNH0</accession>
<dbReference type="InterPro" id="IPR003719">
    <property type="entry name" value="Phenazine_PhzF-like"/>
</dbReference>
<dbReference type="GO" id="GO:0016853">
    <property type="term" value="F:isomerase activity"/>
    <property type="evidence" value="ECO:0007669"/>
    <property type="project" value="TreeGrafter"/>
</dbReference>
<evidence type="ECO:0000313" key="1">
    <source>
        <dbReference type="EMBL" id="CAB4811101.1"/>
    </source>
</evidence>
<dbReference type="NCBIfam" id="TIGR00654">
    <property type="entry name" value="PhzF_family"/>
    <property type="match status" value="1"/>
</dbReference>
<protein>
    <submittedName>
        <fullName evidence="1">Unannotated protein</fullName>
    </submittedName>
</protein>
<dbReference type="PIRSF" id="PIRSF016184">
    <property type="entry name" value="PhzC_PhzF"/>
    <property type="match status" value="1"/>
</dbReference>
<dbReference type="PANTHER" id="PTHR13774:SF32">
    <property type="entry name" value="ANTISENSE-ENHANCING SEQUENCE 1"/>
    <property type="match status" value="1"/>
</dbReference>
<dbReference type="SUPFAM" id="SSF54506">
    <property type="entry name" value="Diaminopimelate epimerase-like"/>
    <property type="match status" value="1"/>
</dbReference>
<dbReference type="EMBL" id="CAFAAL010000121">
    <property type="protein sequence ID" value="CAB4811101.1"/>
    <property type="molecule type" value="Genomic_DNA"/>
</dbReference>
<dbReference type="AlphaFoldDB" id="A0A6J6YNH0"/>